<keyword evidence="7" id="KW-0804">Transcription</keyword>
<dbReference type="GO" id="GO:0006352">
    <property type="term" value="P:DNA-templated transcription initiation"/>
    <property type="evidence" value="ECO:0007669"/>
    <property type="project" value="InterPro"/>
</dbReference>
<evidence type="ECO:0000313" key="12">
    <source>
        <dbReference type="EnsemblMetazoa" id="tetur03g05960.1"/>
    </source>
</evidence>
<dbReference type="GO" id="GO:0005634">
    <property type="term" value="C:nucleus"/>
    <property type="evidence" value="ECO:0007669"/>
    <property type="project" value="UniProtKB-SubCell"/>
</dbReference>
<evidence type="ECO:0000256" key="7">
    <source>
        <dbReference type="ARBA" id="ARBA00023163"/>
    </source>
</evidence>
<dbReference type="GO" id="GO:0003677">
    <property type="term" value="F:DNA binding"/>
    <property type="evidence" value="ECO:0007669"/>
    <property type="project" value="UniProtKB-KW"/>
</dbReference>
<keyword evidence="13" id="KW-1185">Reference proteome</keyword>
<reference evidence="13" key="1">
    <citation type="submission" date="2011-08" db="EMBL/GenBank/DDBJ databases">
        <authorList>
            <person name="Rombauts S."/>
        </authorList>
    </citation>
    <scope>NUCLEOTIDE SEQUENCE</scope>
    <source>
        <strain evidence="13">London</strain>
    </source>
</reference>
<dbReference type="PRINTS" id="PR00686">
    <property type="entry name" value="TIFACTORIID"/>
</dbReference>
<evidence type="ECO:0000256" key="2">
    <source>
        <dbReference type="ARBA" id="ARBA00004496"/>
    </source>
</evidence>
<dbReference type="OMA" id="NCEYEPE"/>
<keyword evidence="6" id="KW-0238">DNA-binding</keyword>
<dbReference type="InterPro" id="IPR012295">
    <property type="entry name" value="TBP_dom_sf"/>
</dbReference>
<dbReference type="STRING" id="32264.T1K004"/>
<dbReference type="OrthoDB" id="2127950at2759"/>
<evidence type="ECO:0000256" key="8">
    <source>
        <dbReference type="ARBA" id="ARBA00023242"/>
    </source>
</evidence>
<evidence type="ECO:0000256" key="9">
    <source>
        <dbReference type="ARBA" id="ARBA00023474"/>
    </source>
</evidence>
<dbReference type="PANTHER" id="PTHR10126">
    <property type="entry name" value="TATA-BOX BINDING PROTEIN"/>
    <property type="match status" value="1"/>
</dbReference>
<evidence type="ECO:0000256" key="10">
    <source>
        <dbReference type="ARBA" id="ARBA00033173"/>
    </source>
</evidence>
<gene>
    <name evidence="12" type="primary">107359197</name>
</gene>
<dbReference type="eggNOG" id="KOG3302">
    <property type="taxonomic scope" value="Eukaryota"/>
</dbReference>
<dbReference type="GO" id="GO:0005737">
    <property type="term" value="C:cytoplasm"/>
    <property type="evidence" value="ECO:0007669"/>
    <property type="project" value="UniProtKB-SubCell"/>
</dbReference>
<feature type="region of interest" description="Disordered" evidence="11">
    <location>
        <begin position="1"/>
        <end position="20"/>
    </location>
</feature>
<dbReference type="HOGENOM" id="CLU_060161_4_1_1"/>
<protein>
    <recommendedName>
        <fullName evidence="9">TATA box-binding protein-like 1</fullName>
    </recommendedName>
    <alternativeName>
        <fullName evidence="10">TBP-like factor</fullName>
    </alternativeName>
</protein>
<evidence type="ECO:0000256" key="1">
    <source>
        <dbReference type="ARBA" id="ARBA00004123"/>
    </source>
</evidence>
<comment type="similarity">
    <text evidence="3">Belongs to the TBP family.</text>
</comment>
<dbReference type="Pfam" id="PF00352">
    <property type="entry name" value="TBP"/>
    <property type="match status" value="2"/>
</dbReference>
<evidence type="ECO:0000256" key="6">
    <source>
        <dbReference type="ARBA" id="ARBA00023125"/>
    </source>
</evidence>
<name>T1K004_TETUR</name>
<evidence type="ECO:0000256" key="4">
    <source>
        <dbReference type="ARBA" id="ARBA00022490"/>
    </source>
</evidence>
<dbReference type="InterPro" id="IPR000814">
    <property type="entry name" value="TBP"/>
</dbReference>
<dbReference type="KEGG" id="tut:107359197"/>
<dbReference type="Gene3D" id="3.30.310.10">
    <property type="entry name" value="TATA-Binding Protein"/>
    <property type="match status" value="2"/>
</dbReference>
<dbReference type="Proteomes" id="UP000015104">
    <property type="component" value="Unassembled WGS sequence"/>
</dbReference>
<dbReference type="EMBL" id="CAEY01001131">
    <property type="status" value="NOT_ANNOTATED_CDS"/>
    <property type="molecule type" value="Genomic_DNA"/>
</dbReference>
<keyword evidence="5" id="KW-0805">Transcription regulation</keyword>
<dbReference type="SUPFAM" id="SSF55945">
    <property type="entry name" value="TATA-box binding protein-like"/>
    <property type="match status" value="2"/>
</dbReference>
<evidence type="ECO:0000313" key="13">
    <source>
        <dbReference type="Proteomes" id="UP000015104"/>
    </source>
</evidence>
<evidence type="ECO:0000256" key="11">
    <source>
        <dbReference type="SAM" id="MobiDB-lite"/>
    </source>
</evidence>
<accession>T1K004</accession>
<dbReference type="InterPro" id="IPR015445">
    <property type="entry name" value="TBP-like"/>
</dbReference>
<dbReference type="EnsemblMetazoa" id="tetur03g05960.1">
    <property type="protein sequence ID" value="tetur03g05960.1"/>
    <property type="gene ID" value="tetur03g05960"/>
</dbReference>
<organism evidence="12 13">
    <name type="scientific">Tetranychus urticae</name>
    <name type="common">Two-spotted spider mite</name>
    <dbReference type="NCBI Taxonomy" id="32264"/>
    <lineage>
        <taxon>Eukaryota</taxon>
        <taxon>Metazoa</taxon>
        <taxon>Ecdysozoa</taxon>
        <taxon>Arthropoda</taxon>
        <taxon>Chelicerata</taxon>
        <taxon>Arachnida</taxon>
        <taxon>Acari</taxon>
        <taxon>Acariformes</taxon>
        <taxon>Trombidiformes</taxon>
        <taxon>Prostigmata</taxon>
        <taxon>Eleutherengona</taxon>
        <taxon>Raphignathae</taxon>
        <taxon>Tetranychoidea</taxon>
        <taxon>Tetranychidae</taxon>
        <taxon>Tetranychus</taxon>
    </lineage>
</organism>
<sequence length="199" mass="22352">MGQDEEAQKNNGQEEEETPEVDIHISNVVCNFSTRCHLNLRQIATKGSNVVYKREQGMVSMKLRDPVVTASIWSSGKITVTGATSDEEAKKGARRVARVLQNLGFKVKFSAYRVVNVLGTVILPFGIKITQFTEHHRTHCSYEPELHPGATYKFKEAKATLKIFQTGAITITAPSILSVQHAVEHIYPLVYEFKKDNEY</sequence>
<evidence type="ECO:0000256" key="5">
    <source>
        <dbReference type="ARBA" id="ARBA00023015"/>
    </source>
</evidence>
<keyword evidence="4" id="KW-0963">Cytoplasm</keyword>
<reference evidence="12" key="2">
    <citation type="submission" date="2015-06" db="UniProtKB">
        <authorList>
            <consortium name="EnsemblMetazoa"/>
        </authorList>
    </citation>
    <scope>IDENTIFICATION</scope>
</reference>
<keyword evidence="8" id="KW-0539">Nucleus</keyword>
<dbReference type="CDD" id="cd04517">
    <property type="entry name" value="TLF"/>
    <property type="match status" value="1"/>
</dbReference>
<dbReference type="FunFam" id="3.30.310.10:FF:000009">
    <property type="entry name" value="TatA box-binding protein-like protein 1"/>
    <property type="match status" value="1"/>
</dbReference>
<evidence type="ECO:0000256" key="3">
    <source>
        <dbReference type="ARBA" id="ARBA00005560"/>
    </source>
</evidence>
<comment type="subcellular location">
    <subcellularLocation>
        <location evidence="2">Cytoplasm</location>
    </subcellularLocation>
    <subcellularLocation>
        <location evidence="1">Nucleus</location>
    </subcellularLocation>
</comment>
<dbReference type="FunFam" id="3.30.310.10:FF:000005">
    <property type="entry name" value="TATA box-binding protein-like 1"/>
    <property type="match status" value="1"/>
</dbReference>
<proteinExistence type="inferred from homology"/>
<dbReference type="AlphaFoldDB" id="T1K004"/>